<dbReference type="Pfam" id="PF25059">
    <property type="entry name" value="FN3_DSCAM-DSCAML_C"/>
    <property type="match status" value="1"/>
</dbReference>
<dbReference type="FunFam" id="2.60.40.10:FF:000028">
    <property type="entry name" value="Neuronal cell adhesion molecule"/>
    <property type="match status" value="1"/>
</dbReference>
<feature type="domain" description="Fibronectin type-III" evidence="12">
    <location>
        <begin position="798"/>
        <end position="898"/>
    </location>
</feature>
<dbReference type="PANTHER" id="PTHR10075:SF100">
    <property type="entry name" value="FASCICLIN-2"/>
    <property type="match status" value="1"/>
</dbReference>
<feature type="compositionally biased region" description="Polar residues" evidence="10">
    <location>
        <begin position="778"/>
        <end position="789"/>
    </location>
</feature>
<evidence type="ECO:0000256" key="1">
    <source>
        <dbReference type="ARBA" id="ARBA00004479"/>
    </source>
</evidence>
<evidence type="ECO:0000313" key="14">
    <source>
        <dbReference type="Proteomes" id="UP001487740"/>
    </source>
</evidence>
<dbReference type="InterPro" id="IPR036116">
    <property type="entry name" value="FN3_sf"/>
</dbReference>
<feature type="domain" description="Ig-like" evidence="11">
    <location>
        <begin position="141"/>
        <end position="229"/>
    </location>
</feature>
<feature type="domain" description="Ig-like" evidence="11">
    <location>
        <begin position="424"/>
        <end position="516"/>
    </location>
</feature>
<keyword evidence="4" id="KW-0677">Repeat</keyword>
<dbReference type="Gene3D" id="2.60.40.10">
    <property type="entry name" value="Immunoglobulins"/>
    <property type="match status" value="15"/>
</dbReference>
<feature type="compositionally biased region" description="Basic residues" evidence="10">
    <location>
        <begin position="1607"/>
        <end position="1635"/>
    </location>
</feature>
<keyword evidence="7" id="KW-0472">Membrane</keyword>
<name>A0AAW0T9U0_SCYPA</name>
<dbReference type="SMART" id="SM00408">
    <property type="entry name" value="IGc2"/>
    <property type="match status" value="8"/>
</dbReference>
<feature type="compositionally biased region" description="Basic and acidic residues" evidence="10">
    <location>
        <begin position="1436"/>
        <end position="1448"/>
    </location>
</feature>
<dbReference type="EMBL" id="JARAKH010000036">
    <property type="protein sequence ID" value="KAK8384098.1"/>
    <property type="molecule type" value="Genomic_DNA"/>
</dbReference>
<feature type="domain" description="Ig-like" evidence="11">
    <location>
        <begin position="235"/>
        <end position="328"/>
    </location>
</feature>
<evidence type="ECO:0000256" key="4">
    <source>
        <dbReference type="ARBA" id="ARBA00022737"/>
    </source>
</evidence>
<feature type="domain" description="Ig-like" evidence="11">
    <location>
        <begin position="1091"/>
        <end position="1183"/>
    </location>
</feature>
<dbReference type="FunFam" id="2.60.40.10:FF:000333">
    <property type="entry name" value="Down syndrome cell adhesion molecule"/>
    <property type="match status" value="1"/>
</dbReference>
<dbReference type="GO" id="GO:0005886">
    <property type="term" value="C:plasma membrane"/>
    <property type="evidence" value="ECO:0007669"/>
    <property type="project" value="TreeGrafter"/>
</dbReference>
<keyword evidence="14" id="KW-1185">Reference proteome</keyword>
<dbReference type="GO" id="GO:0007156">
    <property type="term" value="P:homophilic cell adhesion via plasma membrane adhesion molecules"/>
    <property type="evidence" value="ECO:0007669"/>
    <property type="project" value="TreeGrafter"/>
</dbReference>
<dbReference type="CDD" id="cd00063">
    <property type="entry name" value="FN3"/>
    <property type="match status" value="6"/>
</dbReference>
<dbReference type="GO" id="GO:0030424">
    <property type="term" value="C:axon"/>
    <property type="evidence" value="ECO:0007669"/>
    <property type="project" value="TreeGrafter"/>
</dbReference>
<dbReference type="InterPro" id="IPR003598">
    <property type="entry name" value="Ig_sub2"/>
</dbReference>
<dbReference type="InterPro" id="IPR003961">
    <property type="entry name" value="FN3_dom"/>
</dbReference>
<keyword evidence="5" id="KW-0130">Cell adhesion</keyword>
<accession>A0AAW0T9U0</accession>
<evidence type="ECO:0000256" key="3">
    <source>
        <dbReference type="ARBA" id="ARBA00022729"/>
    </source>
</evidence>
<evidence type="ECO:0000256" key="5">
    <source>
        <dbReference type="ARBA" id="ARBA00022889"/>
    </source>
</evidence>
<evidence type="ECO:0008006" key="15">
    <source>
        <dbReference type="Google" id="ProtNLM"/>
    </source>
</evidence>
<dbReference type="InterPro" id="IPR013783">
    <property type="entry name" value="Ig-like_fold"/>
</dbReference>
<dbReference type="InterPro" id="IPR056754">
    <property type="entry name" value="DSCAM/DSCAML_C"/>
</dbReference>
<feature type="domain" description="Fibronectin type-III" evidence="12">
    <location>
        <begin position="1002"/>
        <end position="1097"/>
    </location>
</feature>
<evidence type="ECO:0000256" key="9">
    <source>
        <dbReference type="ARBA" id="ARBA00023319"/>
    </source>
</evidence>
<dbReference type="SUPFAM" id="SSF48726">
    <property type="entry name" value="Immunoglobulin"/>
    <property type="match status" value="8"/>
</dbReference>
<feature type="region of interest" description="Disordered" evidence="10">
    <location>
        <begin position="882"/>
        <end position="905"/>
    </location>
</feature>
<dbReference type="InterPro" id="IPR007110">
    <property type="entry name" value="Ig-like_dom"/>
</dbReference>
<evidence type="ECO:0000256" key="2">
    <source>
        <dbReference type="ARBA" id="ARBA00022692"/>
    </source>
</evidence>
<dbReference type="Proteomes" id="UP001487740">
    <property type="component" value="Unassembled WGS sequence"/>
</dbReference>
<feature type="domain" description="Ig-like" evidence="11">
    <location>
        <begin position="519"/>
        <end position="611"/>
    </location>
</feature>
<comment type="caution">
    <text evidence="13">The sequence shown here is derived from an EMBL/GenBank/DDBJ whole genome shotgun (WGS) entry which is preliminary data.</text>
</comment>
<dbReference type="PROSITE" id="PS50835">
    <property type="entry name" value="IG_LIKE"/>
    <property type="match status" value="8"/>
</dbReference>
<dbReference type="Pfam" id="PF13927">
    <property type="entry name" value="Ig_3"/>
    <property type="match status" value="4"/>
</dbReference>
<dbReference type="GO" id="GO:0070593">
    <property type="term" value="P:dendrite self-avoidance"/>
    <property type="evidence" value="ECO:0007669"/>
    <property type="project" value="TreeGrafter"/>
</dbReference>
<feature type="compositionally biased region" description="Pro residues" evidence="10">
    <location>
        <begin position="1577"/>
        <end position="1587"/>
    </location>
</feature>
<evidence type="ECO:0000259" key="11">
    <source>
        <dbReference type="PROSITE" id="PS50835"/>
    </source>
</evidence>
<sequence>MTADGELHVLEVGAPDGLSRFQCRTLHGLTRRTQLSNTPARIIITEPQGTVPPKIRERTRRVVAEAGARVTLPCVAQSHPPPTYMWYKGATALTGSSGVWTVGGSLVLERVGVADAGEYICVANNTVGETRYSAHLLVTRPLSVQVTPREVQVDAGGRLELRCHVSGEPVDTVTWMKDGSMLSHRSNDRVRIRPRESLHLAPVDISDTGIYQCVATYGQDYAHAPAYVTLGAAAPQLVYRFIEQTIKPGPSVSLKCIATGTPTPHITWTLDGFALPHYHRYVKGQYVSAHGDVISHVNISSVHVTDGGTYTCTAENSAGKVMHAARLNVYGPPHVRPMGTASAVAGQTFFVTCPVSGYPIHKITWSKDGVRLPTSHRQRVHANGTLVVEQVTRDADKGQYTCTAINRAGQQDTQKLNVRVMVAPVLQPFHFEENLQAGDRAGVTCLVTKGDPPITFTWEKDGRPVAEVTDVSVSSLNHFSSALMIGRLAAQHTGRYSCRAANHWAQVQHAADLAVNVPPAWMVEPASTSVALGGTVALHCLAKGFPNPTVDWRKETVSGEFVGVATGEGGVTGRENGTLMVSRAERRHEGRYLCEANNGVGAGLSKVVSLSVNEPPWFGVRSQRQQVVVGGAVTLSCEAHGDDPLTLTWNRGGAPLPPLPRYEVSDRSTDGGRVSELVLRSTHITDTGTYTCTASNTHGSLTADFHLLVQDVPCLSVRPHDSNAPITAYIISFDAQHSLMVGSAREVTVEGDQKKVRLEGLQPATTYTLTVVAENRVGRSQPSPPLTASTHEEPPTGHPQNVVVVPVSSTGLQVTWEPPPDNLTHGTILGYYLGFKDDSEGEAGAYNFTTVGGDGAGGTTATLSGLRPHASYSVVLQAFNSRGAGPGSPPTHATTLEDKPSAPPGHVTCESVTSTSLVVTWSPPPPRARNGIITNYRLSYTLHPPHGGGEGGSVMQDGQRATLDSLTPWTNYSVTVAAFTRAGQGVSSPAVICTTEQDVPEAPARVKAVVSGPRGAVVSWAPPSRPHGRISRYTVHWQPAGGRGGPHSRRVEPNLTHLSLHDLSHTTHQVWVTASTRMGEGPASPVTLVKPTHTVPAGVWSVGGNLTAAWKEDMSLACGAVGVPEPTLIWTHLRNVISDNHERFKKQPDGTLTLADIQRSDSGDYVCTATNNHGVDTVIYNLTVLVPPSAPSLHVTETTASSIRVQWSVEDTGEHHCKAQHCITGLRGHRSYTATGLRCGTLHHFYLTAYNYIGTSAASRTEPARTKGRAPEAPPQFQFVTTNSSQATLYLAQWGDGGCPITHFSVQYRKADSRHWTTVGSEVPPARTYAVGGLEAGVRYEMRVTAHNAAGATPEHYSLTTPGLGLAAGVGAGMGGTGWGGAPSSAPVWRDPRVLVPAAVSALALLLTVTTVCVCIRKRPQSSAGQEGGGDTVPADEDKSALQAREEQQGQYTTVRRPAPTPPQHHHHHHPHPADTTGPRGRLQRGGTLPLRHSHLPDEWRQSPTTRPTLTAHPRPPPAAPCPESLHCSRVPGALTARCRFPEPEREGEGCQEGSGSRLHLPANRNRGLWECAGADPRPPLSPPTTAGPPATSGPVGPPAACASPKAPHRPLHHHHHHHHKAPQQHTLRLARHSRSPAATRRLSEGSTSIRDLPSDAECDLHW</sequence>
<dbReference type="PROSITE" id="PS50853">
    <property type="entry name" value="FN3"/>
    <property type="match status" value="6"/>
</dbReference>
<keyword evidence="8" id="KW-1015">Disulfide bond</keyword>
<organism evidence="13 14">
    <name type="scientific">Scylla paramamosain</name>
    <name type="common">Mud crab</name>
    <dbReference type="NCBI Taxonomy" id="85552"/>
    <lineage>
        <taxon>Eukaryota</taxon>
        <taxon>Metazoa</taxon>
        <taxon>Ecdysozoa</taxon>
        <taxon>Arthropoda</taxon>
        <taxon>Crustacea</taxon>
        <taxon>Multicrustacea</taxon>
        <taxon>Malacostraca</taxon>
        <taxon>Eumalacostraca</taxon>
        <taxon>Eucarida</taxon>
        <taxon>Decapoda</taxon>
        <taxon>Pleocyemata</taxon>
        <taxon>Brachyura</taxon>
        <taxon>Eubrachyura</taxon>
        <taxon>Portunoidea</taxon>
        <taxon>Portunidae</taxon>
        <taxon>Portuninae</taxon>
        <taxon>Scylla</taxon>
    </lineage>
</organism>
<dbReference type="PANTHER" id="PTHR10075">
    <property type="entry name" value="BASIGIN RELATED"/>
    <property type="match status" value="1"/>
</dbReference>
<evidence type="ECO:0000256" key="8">
    <source>
        <dbReference type="ARBA" id="ARBA00023157"/>
    </source>
</evidence>
<keyword evidence="9" id="KW-0393">Immunoglobulin domain</keyword>
<dbReference type="Pfam" id="PF07679">
    <property type="entry name" value="I-set"/>
    <property type="match status" value="4"/>
</dbReference>
<feature type="domain" description="Ig-like" evidence="11">
    <location>
        <begin position="616"/>
        <end position="702"/>
    </location>
</feature>
<feature type="domain" description="Fibronectin type-III" evidence="12">
    <location>
        <begin position="903"/>
        <end position="998"/>
    </location>
</feature>
<feature type="domain" description="Fibronectin type-III" evidence="12">
    <location>
        <begin position="693"/>
        <end position="793"/>
    </location>
</feature>
<feature type="compositionally biased region" description="Low complexity" evidence="10">
    <location>
        <begin position="1588"/>
        <end position="1601"/>
    </location>
</feature>
<protein>
    <recommendedName>
        <fullName evidence="15">Down syndrome cell adhesion molecule-like protein Dscam2</fullName>
    </recommendedName>
</protein>
<keyword evidence="3" id="KW-0732">Signal</keyword>
<dbReference type="GO" id="GO:0098632">
    <property type="term" value="F:cell-cell adhesion mediator activity"/>
    <property type="evidence" value="ECO:0007669"/>
    <property type="project" value="TreeGrafter"/>
</dbReference>
<dbReference type="FunFam" id="2.60.40.10:FF:000104">
    <property type="entry name" value="Down syndrome cell adhesion molecule b"/>
    <property type="match status" value="1"/>
</dbReference>
<feature type="region of interest" description="Disordered" evidence="10">
    <location>
        <begin position="777"/>
        <end position="799"/>
    </location>
</feature>
<keyword evidence="2" id="KW-0812">Transmembrane</keyword>
<feature type="domain" description="Ig-like" evidence="11">
    <location>
        <begin position="333"/>
        <end position="417"/>
    </location>
</feature>
<evidence type="ECO:0000259" key="12">
    <source>
        <dbReference type="PROSITE" id="PS50853"/>
    </source>
</evidence>
<dbReference type="Pfam" id="PF00041">
    <property type="entry name" value="fn3"/>
    <property type="match status" value="4"/>
</dbReference>
<dbReference type="FunFam" id="2.60.40.10:FF:000017">
    <property type="entry name" value="Down syndrome cell adhesion molecule b"/>
    <property type="match status" value="1"/>
</dbReference>
<dbReference type="CDD" id="cd20958">
    <property type="entry name" value="IgI_5_Dscam"/>
    <property type="match status" value="1"/>
</dbReference>
<feature type="domain" description="Fibronectin type-III" evidence="12">
    <location>
        <begin position="1187"/>
        <end position="1269"/>
    </location>
</feature>
<reference evidence="13 14" key="1">
    <citation type="submission" date="2023-03" db="EMBL/GenBank/DDBJ databases">
        <title>High-quality genome of Scylla paramamosain provides insights in environmental adaptation.</title>
        <authorList>
            <person name="Zhang L."/>
        </authorList>
    </citation>
    <scope>NUCLEOTIDE SEQUENCE [LARGE SCALE GENOMIC DNA]</scope>
    <source>
        <strain evidence="13">LZ_2023a</strain>
        <tissue evidence="13">Muscle</tissue>
    </source>
</reference>
<dbReference type="InterPro" id="IPR003599">
    <property type="entry name" value="Ig_sub"/>
</dbReference>
<evidence type="ECO:0000256" key="6">
    <source>
        <dbReference type="ARBA" id="ARBA00022989"/>
    </source>
</evidence>
<dbReference type="SUPFAM" id="SSF49265">
    <property type="entry name" value="Fibronectin type III"/>
    <property type="match status" value="3"/>
</dbReference>
<comment type="subcellular location">
    <subcellularLocation>
        <location evidence="1">Membrane</location>
        <topology evidence="1">Single-pass type I membrane protein</topology>
    </subcellularLocation>
</comment>
<evidence type="ECO:0000313" key="13">
    <source>
        <dbReference type="EMBL" id="KAK8384098.1"/>
    </source>
</evidence>
<dbReference type="InterPro" id="IPR036179">
    <property type="entry name" value="Ig-like_dom_sf"/>
</dbReference>
<dbReference type="CDD" id="cd20956">
    <property type="entry name" value="IgI_4_Dscam"/>
    <property type="match status" value="1"/>
</dbReference>
<dbReference type="CDD" id="cd00096">
    <property type="entry name" value="Ig"/>
    <property type="match status" value="2"/>
</dbReference>
<feature type="domain" description="Ig-like" evidence="11">
    <location>
        <begin position="53"/>
        <end position="139"/>
    </location>
</feature>
<dbReference type="SMART" id="SM00060">
    <property type="entry name" value="FN3"/>
    <property type="match status" value="6"/>
</dbReference>
<feature type="region of interest" description="Disordered" evidence="10">
    <location>
        <begin position="1421"/>
        <end position="1524"/>
    </location>
</feature>
<feature type="region of interest" description="Disordered" evidence="10">
    <location>
        <begin position="1570"/>
        <end position="1663"/>
    </location>
</feature>
<dbReference type="FunFam" id="2.60.40.10:FF:000093">
    <property type="entry name" value="Down syndrome cell adhesion molecule, isoform B"/>
    <property type="match status" value="1"/>
</dbReference>
<evidence type="ECO:0000256" key="7">
    <source>
        <dbReference type="ARBA" id="ARBA00023136"/>
    </source>
</evidence>
<feature type="compositionally biased region" description="Low complexity" evidence="10">
    <location>
        <begin position="1504"/>
        <end position="1513"/>
    </location>
</feature>
<gene>
    <name evidence="13" type="ORF">O3P69_016075</name>
</gene>
<dbReference type="SMART" id="SM00409">
    <property type="entry name" value="IG"/>
    <property type="match status" value="8"/>
</dbReference>
<proteinExistence type="predicted"/>
<dbReference type="InterPro" id="IPR013098">
    <property type="entry name" value="Ig_I-set"/>
</dbReference>
<keyword evidence="6" id="KW-1133">Transmembrane helix</keyword>
<evidence type="ECO:0000256" key="10">
    <source>
        <dbReference type="SAM" id="MobiDB-lite"/>
    </source>
</evidence>
<dbReference type="GO" id="GO:0007411">
    <property type="term" value="P:axon guidance"/>
    <property type="evidence" value="ECO:0007669"/>
    <property type="project" value="TreeGrafter"/>
</dbReference>
<feature type="domain" description="Fibronectin type-III" evidence="12">
    <location>
        <begin position="1273"/>
        <end position="1364"/>
    </location>
</feature>